<dbReference type="AlphaFoldDB" id="A0A3N1ZX99"/>
<dbReference type="Proteomes" id="UP000275749">
    <property type="component" value="Unassembled WGS sequence"/>
</dbReference>
<evidence type="ECO:0000313" key="1">
    <source>
        <dbReference type="EMBL" id="ROR55455.1"/>
    </source>
</evidence>
<name>A0A3N1ZX99_9ACTN</name>
<comment type="caution">
    <text evidence="1">The sequence shown here is derived from an EMBL/GenBank/DDBJ whole genome shotgun (WGS) entry which is preliminary data.</text>
</comment>
<accession>A0A3N1ZX99</accession>
<proteinExistence type="predicted"/>
<dbReference type="EMBL" id="RKHG01000001">
    <property type="protein sequence ID" value="ROR55455.1"/>
    <property type="molecule type" value="Genomic_DNA"/>
</dbReference>
<gene>
    <name evidence="1" type="ORF">EDD41_2729</name>
</gene>
<sequence>MSTVLLAHDNSQNDSSALWGALILDRARKAVAKRYGWSEDFDDLVAECAAQVWSDLQSKMARGLIQCGPDDDDAGALIWGMCKTSSGAGAGQFEGRVNSHEMAQLNRTRGMLDDLLATGLSEASAWLAIDAHRVEHWKQNDKQSVLDRARFTELSASQVSYDPQMDTRAVESEADGWVERMGQRAIIHEVLDGLDPQGVSLYCMVAQGWKLVDAAQELGLGIKTAERRIAVVRRAVAARVAA</sequence>
<organism evidence="1 2">
    <name type="scientific">Luteococcus japonicus</name>
    <dbReference type="NCBI Taxonomy" id="33984"/>
    <lineage>
        <taxon>Bacteria</taxon>
        <taxon>Bacillati</taxon>
        <taxon>Actinomycetota</taxon>
        <taxon>Actinomycetes</taxon>
        <taxon>Propionibacteriales</taxon>
        <taxon>Propionibacteriaceae</taxon>
        <taxon>Luteococcus</taxon>
    </lineage>
</organism>
<reference evidence="1 2" key="1">
    <citation type="submission" date="2018-11" db="EMBL/GenBank/DDBJ databases">
        <title>Sequencing the genomes of 1000 actinobacteria strains.</title>
        <authorList>
            <person name="Klenk H.-P."/>
        </authorList>
    </citation>
    <scope>NUCLEOTIDE SEQUENCE [LARGE SCALE GENOMIC DNA]</scope>
    <source>
        <strain evidence="1 2">DSM 10546</strain>
    </source>
</reference>
<protein>
    <submittedName>
        <fullName evidence="1">Uncharacterized protein</fullName>
    </submittedName>
</protein>
<evidence type="ECO:0000313" key="2">
    <source>
        <dbReference type="Proteomes" id="UP000275749"/>
    </source>
</evidence>